<dbReference type="AlphaFoldDB" id="A0A172WDS1"/>
<sequence length="220" mass="23882">MNSNELKKSVAMAVLDYIHPGEIIGIGTGSTVYYFIKALSTVKNLIRGAISSSNSSTFFLKKYGIPVYNLNDMKSLTLYIDSADEINFKLQMIKGGGAALTNEKIIASVAKEFICIADESKLVQVLGEFPLPVEIIPMATSCVLNKLKMLGGKPKVRKNVITDNGNIIIDIYNFKISDPIAMEKKINSFPGVVSVGLFAIRKADVALISTASGIKKITRN</sequence>
<comment type="similarity">
    <text evidence="3">Belongs to the ribose 5-phosphate isomerase family.</text>
</comment>
<evidence type="ECO:0000313" key="5">
    <source>
        <dbReference type="Proteomes" id="UP000077654"/>
    </source>
</evidence>
<dbReference type="InterPro" id="IPR037171">
    <property type="entry name" value="NagB/RpiA_transferase-like"/>
</dbReference>
<dbReference type="GO" id="GO:0004751">
    <property type="term" value="F:ribose-5-phosphate isomerase activity"/>
    <property type="evidence" value="ECO:0007669"/>
    <property type="project" value="UniProtKB-UniRule"/>
</dbReference>
<feature type="binding site" evidence="3">
    <location>
        <position position="121"/>
    </location>
    <ligand>
        <name>substrate</name>
    </ligand>
</feature>
<evidence type="ECO:0000256" key="1">
    <source>
        <dbReference type="ARBA" id="ARBA00001713"/>
    </source>
</evidence>
<comment type="function">
    <text evidence="3">Catalyzes the reversible conversion of ribose-5-phosphate to ribulose 5-phosphate.</text>
</comment>
<dbReference type="InterPro" id="IPR020672">
    <property type="entry name" value="Ribose5P_isomerase_typA_subgr"/>
</dbReference>
<feature type="binding site" evidence="3">
    <location>
        <begin position="28"/>
        <end position="31"/>
    </location>
    <ligand>
        <name>substrate</name>
    </ligand>
</feature>
<evidence type="ECO:0000256" key="2">
    <source>
        <dbReference type="ARBA" id="ARBA00023235"/>
    </source>
</evidence>
<feature type="binding site" evidence="3">
    <location>
        <begin position="81"/>
        <end position="84"/>
    </location>
    <ligand>
        <name>substrate</name>
    </ligand>
</feature>
<dbReference type="CDD" id="cd01398">
    <property type="entry name" value="RPI_A"/>
    <property type="match status" value="1"/>
</dbReference>
<dbReference type="Pfam" id="PF06026">
    <property type="entry name" value="Rib_5-P_isom_A"/>
    <property type="match status" value="1"/>
</dbReference>
<protein>
    <recommendedName>
        <fullName evidence="3">Ribose-5-phosphate isomerase A</fullName>
        <ecNumber evidence="3">5.3.1.6</ecNumber>
    </recommendedName>
    <alternativeName>
        <fullName evidence="3">Phosphoriboisomerase A</fullName>
        <shortName evidence="3">PRI</shortName>
    </alternativeName>
</protein>
<dbReference type="RefSeq" id="WP_075474263.1">
    <property type="nucleotide sequence ID" value="NZ_CP011299.1"/>
</dbReference>
<comment type="subunit">
    <text evidence="3">Homodimer.</text>
</comment>
<dbReference type="STRING" id="118110.XW81_01890"/>
<dbReference type="NCBIfam" id="NF001924">
    <property type="entry name" value="PRK00702.1"/>
    <property type="match status" value="1"/>
</dbReference>
<keyword evidence="2 3" id="KW-0413">Isomerase</keyword>
<dbReference type="Gene3D" id="3.30.70.260">
    <property type="match status" value="1"/>
</dbReference>
<feature type="binding site" evidence="3">
    <location>
        <begin position="94"/>
        <end position="97"/>
    </location>
    <ligand>
        <name>substrate</name>
    </ligand>
</feature>
<dbReference type="PATRIC" id="fig|118110.3.peg.378"/>
<gene>
    <name evidence="3" type="primary">rpiA</name>
    <name evidence="4" type="ORF">XW81_01890</name>
</gene>
<comment type="catalytic activity">
    <reaction evidence="1 3">
        <text>aldehydo-D-ribose 5-phosphate = D-ribulose 5-phosphate</text>
        <dbReference type="Rhea" id="RHEA:14657"/>
        <dbReference type="ChEBI" id="CHEBI:58121"/>
        <dbReference type="ChEBI" id="CHEBI:58273"/>
        <dbReference type="EC" id="5.3.1.6"/>
    </reaction>
</comment>
<dbReference type="PANTHER" id="PTHR11934">
    <property type="entry name" value="RIBOSE-5-PHOSPHATE ISOMERASE"/>
    <property type="match status" value="1"/>
</dbReference>
<proteinExistence type="inferred from homology"/>
<dbReference type="SUPFAM" id="SSF100950">
    <property type="entry name" value="NagB/RpiA/CoA transferase-like"/>
    <property type="match status" value="1"/>
</dbReference>
<dbReference type="OrthoDB" id="5870696at2"/>
<dbReference type="UniPathway" id="UPA00115">
    <property type="reaction ID" value="UER00412"/>
</dbReference>
<dbReference type="SUPFAM" id="SSF75445">
    <property type="entry name" value="D-ribose-5-phosphate isomerase (RpiA), lid domain"/>
    <property type="match status" value="1"/>
</dbReference>
<dbReference type="GO" id="GO:0006014">
    <property type="term" value="P:D-ribose metabolic process"/>
    <property type="evidence" value="ECO:0007669"/>
    <property type="project" value="TreeGrafter"/>
</dbReference>
<dbReference type="FunFam" id="3.40.50.1360:FF:000001">
    <property type="entry name" value="Ribose-5-phosphate isomerase A"/>
    <property type="match status" value="1"/>
</dbReference>
<evidence type="ECO:0000313" key="4">
    <source>
        <dbReference type="EMBL" id="ANF17140.1"/>
    </source>
</evidence>
<dbReference type="InterPro" id="IPR004788">
    <property type="entry name" value="Ribose5P_isomerase_type_A"/>
</dbReference>
<keyword evidence="5" id="KW-1185">Reference proteome</keyword>
<organism evidence="4 5">
    <name type="scientific">Buchnera aphidicola subsp. Schlechtendalia chinensis</name>
    <dbReference type="NCBI Taxonomy" id="118110"/>
    <lineage>
        <taxon>Bacteria</taxon>
        <taxon>Pseudomonadati</taxon>
        <taxon>Pseudomonadota</taxon>
        <taxon>Gammaproteobacteria</taxon>
        <taxon>Enterobacterales</taxon>
        <taxon>Erwiniaceae</taxon>
        <taxon>Buchnera</taxon>
    </lineage>
</organism>
<dbReference type="HAMAP" id="MF_00170">
    <property type="entry name" value="Rib_5P_isom_A"/>
    <property type="match status" value="1"/>
</dbReference>
<dbReference type="NCBIfam" id="TIGR00021">
    <property type="entry name" value="rpiA"/>
    <property type="match status" value="1"/>
</dbReference>
<evidence type="ECO:0000256" key="3">
    <source>
        <dbReference type="HAMAP-Rule" id="MF_00170"/>
    </source>
</evidence>
<dbReference type="EMBL" id="CP011299">
    <property type="protein sequence ID" value="ANF17140.1"/>
    <property type="molecule type" value="Genomic_DNA"/>
</dbReference>
<dbReference type="GO" id="GO:0005829">
    <property type="term" value="C:cytosol"/>
    <property type="evidence" value="ECO:0007669"/>
    <property type="project" value="TreeGrafter"/>
</dbReference>
<reference evidence="4 5" key="1">
    <citation type="submission" date="2015-04" db="EMBL/GenBank/DDBJ databases">
        <title>Buchnera aphidicola assembly.</title>
        <authorList>
            <person name="Zhang Y."/>
        </authorList>
    </citation>
    <scope>NUCLEOTIDE SEQUENCE [LARGE SCALE GENOMIC DNA]</scope>
    <source>
        <strain evidence="4 5">SC</strain>
    </source>
</reference>
<name>A0A172WDS1_BUCSC</name>
<dbReference type="Gene3D" id="3.40.50.1360">
    <property type="match status" value="1"/>
</dbReference>
<dbReference type="PANTHER" id="PTHR11934:SF0">
    <property type="entry name" value="RIBOSE-5-PHOSPHATE ISOMERASE"/>
    <property type="match status" value="1"/>
</dbReference>
<dbReference type="GO" id="GO:0009052">
    <property type="term" value="P:pentose-phosphate shunt, non-oxidative branch"/>
    <property type="evidence" value="ECO:0007669"/>
    <property type="project" value="UniProtKB-UniRule"/>
</dbReference>
<dbReference type="EC" id="5.3.1.6" evidence="3"/>
<comment type="pathway">
    <text evidence="3">Carbohydrate degradation; pentose phosphate pathway; D-ribose 5-phosphate from D-ribulose 5-phosphate (non-oxidative stage): step 1/1.</text>
</comment>
<dbReference type="Proteomes" id="UP000077654">
    <property type="component" value="Chromosome"/>
</dbReference>
<accession>A0A172WDS1</accession>
<feature type="active site" description="Proton acceptor" evidence="3">
    <location>
        <position position="103"/>
    </location>
</feature>